<evidence type="ECO:0000256" key="2">
    <source>
        <dbReference type="ARBA" id="ARBA00022679"/>
    </source>
</evidence>
<gene>
    <name evidence="5" type="ORF">GCM10025772_09270</name>
</gene>
<dbReference type="SFLD" id="SFLDS00019">
    <property type="entry name" value="Glutathione_Transferase_(cytos"/>
    <property type="match status" value="1"/>
</dbReference>
<organism evidence="5 6">
    <name type="scientific">Ferrimonas gelatinilytica</name>
    <dbReference type="NCBI Taxonomy" id="1255257"/>
    <lineage>
        <taxon>Bacteria</taxon>
        <taxon>Pseudomonadati</taxon>
        <taxon>Pseudomonadota</taxon>
        <taxon>Gammaproteobacteria</taxon>
        <taxon>Alteromonadales</taxon>
        <taxon>Ferrimonadaceae</taxon>
        <taxon>Ferrimonas</taxon>
    </lineage>
</organism>
<evidence type="ECO:0000256" key="1">
    <source>
        <dbReference type="ARBA" id="ARBA00012452"/>
    </source>
</evidence>
<dbReference type="Gene3D" id="3.40.30.10">
    <property type="entry name" value="Glutaredoxin"/>
    <property type="match status" value="1"/>
</dbReference>
<proteinExistence type="predicted"/>
<evidence type="ECO:0000313" key="6">
    <source>
        <dbReference type="Proteomes" id="UP001501600"/>
    </source>
</evidence>
<dbReference type="EC" id="2.5.1.18" evidence="1"/>
<dbReference type="CDD" id="cd03051">
    <property type="entry name" value="GST_N_GTT2_like"/>
    <property type="match status" value="1"/>
</dbReference>
<dbReference type="Proteomes" id="UP001501600">
    <property type="component" value="Unassembled WGS sequence"/>
</dbReference>
<evidence type="ECO:0000313" key="5">
    <source>
        <dbReference type="EMBL" id="GAA5188694.1"/>
    </source>
</evidence>
<dbReference type="SFLD" id="SFLDG00358">
    <property type="entry name" value="Main_(cytGST)"/>
    <property type="match status" value="1"/>
</dbReference>
<dbReference type="RefSeq" id="WP_345315874.1">
    <property type="nucleotide sequence ID" value="NZ_BAABLF010000005.1"/>
</dbReference>
<dbReference type="Pfam" id="PF00043">
    <property type="entry name" value="GST_C"/>
    <property type="match status" value="1"/>
</dbReference>
<sequence>MLLYEMAITPSAKRVNLFLAEKGLEIPRKEINVRAGENLKSPFCDLGITGKIPLLQLDDGTVIEESVAICRYLDQLYPDDLALFGRGPLEQAQVEMWQRIVEQRGLEMAAQAFRHLSGVYRDRENCVADWGTEAKLRLEQFLPKLDWRLSQTLHVAGEHFSIADITALALWSMLARLDLNDTPYPHLSAWAARLQQRPAVRAIMSS</sequence>
<accession>A0ABP9RXH0</accession>
<dbReference type="InterPro" id="IPR036282">
    <property type="entry name" value="Glutathione-S-Trfase_C_sf"/>
</dbReference>
<dbReference type="InterPro" id="IPR004045">
    <property type="entry name" value="Glutathione_S-Trfase_N"/>
</dbReference>
<dbReference type="Pfam" id="PF13417">
    <property type="entry name" value="GST_N_3"/>
    <property type="match status" value="1"/>
</dbReference>
<dbReference type="SUPFAM" id="SSF47616">
    <property type="entry name" value="GST C-terminal domain-like"/>
    <property type="match status" value="1"/>
</dbReference>
<dbReference type="PANTHER" id="PTHR43900">
    <property type="entry name" value="GLUTATHIONE S-TRANSFERASE RHO"/>
    <property type="match status" value="1"/>
</dbReference>
<dbReference type="InterPro" id="IPR010987">
    <property type="entry name" value="Glutathione-S-Trfase_C-like"/>
</dbReference>
<dbReference type="EMBL" id="BAABLF010000005">
    <property type="protein sequence ID" value="GAA5188694.1"/>
    <property type="molecule type" value="Genomic_DNA"/>
</dbReference>
<evidence type="ECO:0000259" key="4">
    <source>
        <dbReference type="PROSITE" id="PS50405"/>
    </source>
</evidence>
<reference evidence="6" key="1">
    <citation type="journal article" date="2019" name="Int. J. Syst. Evol. Microbiol.">
        <title>The Global Catalogue of Microorganisms (GCM) 10K type strain sequencing project: providing services to taxonomists for standard genome sequencing and annotation.</title>
        <authorList>
            <consortium name="The Broad Institute Genomics Platform"/>
            <consortium name="The Broad Institute Genome Sequencing Center for Infectious Disease"/>
            <person name="Wu L."/>
            <person name="Ma J."/>
        </authorList>
    </citation>
    <scope>NUCLEOTIDE SEQUENCE [LARGE SCALE GENOMIC DNA]</scope>
    <source>
        <strain evidence="6">JCM 18720</strain>
    </source>
</reference>
<dbReference type="Gene3D" id="1.20.1050.10">
    <property type="match status" value="1"/>
</dbReference>
<name>A0ABP9RXH0_9GAMM</name>
<comment type="caution">
    <text evidence="5">The sequence shown here is derived from an EMBL/GenBank/DDBJ whole genome shotgun (WGS) entry which is preliminary data.</text>
</comment>
<keyword evidence="6" id="KW-1185">Reference proteome</keyword>
<protein>
    <recommendedName>
        <fullName evidence="1">glutathione transferase</fullName>
        <ecNumber evidence="1">2.5.1.18</ecNumber>
    </recommendedName>
</protein>
<feature type="domain" description="GST N-terminal" evidence="3">
    <location>
        <begin position="1"/>
        <end position="81"/>
    </location>
</feature>
<dbReference type="InterPro" id="IPR034345">
    <property type="entry name" value="Gtt2-like_N"/>
</dbReference>
<dbReference type="InterPro" id="IPR036249">
    <property type="entry name" value="Thioredoxin-like_sf"/>
</dbReference>
<feature type="domain" description="GST C-terminal" evidence="4">
    <location>
        <begin position="87"/>
        <end position="206"/>
    </location>
</feature>
<dbReference type="PANTHER" id="PTHR43900:SF97">
    <property type="entry name" value="GLUTATHIONE TRANSFERASE"/>
    <property type="match status" value="1"/>
</dbReference>
<dbReference type="PROSITE" id="PS50405">
    <property type="entry name" value="GST_CTER"/>
    <property type="match status" value="1"/>
</dbReference>
<keyword evidence="2" id="KW-0808">Transferase</keyword>
<evidence type="ECO:0000259" key="3">
    <source>
        <dbReference type="PROSITE" id="PS50404"/>
    </source>
</evidence>
<dbReference type="PROSITE" id="PS50404">
    <property type="entry name" value="GST_NTER"/>
    <property type="match status" value="1"/>
</dbReference>
<dbReference type="SUPFAM" id="SSF52833">
    <property type="entry name" value="Thioredoxin-like"/>
    <property type="match status" value="1"/>
</dbReference>
<dbReference type="InterPro" id="IPR004046">
    <property type="entry name" value="GST_C"/>
</dbReference>
<dbReference type="InterPro" id="IPR040079">
    <property type="entry name" value="Glutathione_S-Trfase"/>
</dbReference>